<organism evidence="2 3">
    <name type="scientific">Rhodococcoides kyotonense</name>
    <dbReference type="NCBI Taxonomy" id="398843"/>
    <lineage>
        <taxon>Bacteria</taxon>
        <taxon>Bacillati</taxon>
        <taxon>Actinomycetota</taxon>
        <taxon>Actinomycetes</taxon>
        <taxon>Mycobacteriales</taxon>
        <taxon>Nocardiaceae</taxon>
        <taxon>Rhodococcoides</taxon>
    </lineage>
</organism>
<keyword evidence="1" id="KW-0732">Signal</keyword>
<dbReference type="RefSeq" id="WP_089245261.1">
    <property type="nucleotide sequence ID" value="NZ_FZOW01000004.1"/>
</dbReference>
<reference evidence="3" key="1">
    <citation type="submission" date="2017-06" db="EMBL/GenBank/DDBJ databases">
        <authorList>
            <person name="Varghese N."/>
            <person name="Submissions S."/>
        </authorList>
    </citation>
    <scope>NUCLEOTIDE SEQUENCE [LARGE SCALE GENOMIC DNA]</scope>
    <source>
        <strain evidence="3">JCM 23211</strain>
    </source>
</reference>
<feature type="chain" id="PRO_5012692455" description="DUF4189 domain-containing protein" evidence="1">
    <location>
        <begin position="25"/>
        <end position="86"/>
    </location>
</feature>
<proteinExistence type="predicted"/>
<feature type="signal peptide" evidence="1">
    <location>
        <begin position="1"/>
        <end position="24"/>
    </location>
</feature>
<dbReference type="AlphaFoldDB" id="A0A239GKS3"/>
<dbReference type="OrthoDB" id="9943495at2"/>
<gene>
    <name evidence="2" type="ORF">SAMN05421642_104292</name>
</gene>
<dbReference type="EMBL" id="FZOW01000004">
    <property type="protein sequence ID" value="SNS69730.1"/>
    <property type="molecule type" value="Genomic_DNA"/>
</dbReference>
<keyword evidence="3" id="KW-1185">Reference proteome</keyword>
<dbReference type="Proteomes" id="UP000198327">
    <property type="component" value="Unassembled WGS sequence"/>
</dbReference>
<evidence type="ECO:0000313" key="2">
    <source>
        <dbReference type="EMBL" id="SNS69730.1"/>
    </source>
</evidence>
<name>A0A239GKS3_9NOCA</name>
<sequence>MRSTLAAVALVAGSLALGSGIASAAQINAAQMQGGNAVYITTGPADRCQSFADDANRSLSTGDGAAAQQIVDSAQAQDCTLMLVVP</sequence>
<evidence type="ECO:0000256" key="1">
    <source>
        <dbReference type="SAM" id="SignalP"/>
    </source>
</evidence>
<protein>
    <recommendedName>
        <fullName evidence="4">DUF4189 domain-containing protein</fullName>
    </recommendedName>
</protein>
<evidence type="ECO:0000313" key="3">
    <source>
        <dbReference type="Proteomes" id="UP000198327"/>
    </source>
</evidence>
<dbReference type="STRING" id="398843.A3K89_18360"/>
<accession>A0A239GKS3</accession>
<evidence type="ECO:0008006" key="4">
    <source>
        <dbReference type="Google" id="ProtNLM"/>
    </source>
</evidence>